<dbReference type="VEuPathDB" id="VectorBase:AALF016144"/>
<dbReference type="Pfam" id="PF00810">
    <property type="entry name" value="ER_lumen_recept"/>
    <property type="match status" value="1"/>
</dbReference>
<evidence type="ECO:0000256" key="5">
    <source>
        <dbReference type="ARBA" id="ARBA00022824"/>
    </source>
</evidence>
<dbReference type="GO" id="GO:0016192">
    <property type="term" value="P:vesicle-mediated transport"/>
    <property type="evidence" value="ECO:0007669"/>
    <property type="project" value="UniProtKB-KW"/>
</dbReference>
<keyword evidence="7" id="KW-0653">Protein transport</keyword>
<keyword evidence="9 11" id="KW-0472">Membrane</keyword>
<dbReference type="EMBL" id="GAPW01004149">
    <property type="protein sequence ID" value="JAC09449.1"/>
    <property type="molecule type" value="mRNA"/>
</dbReference>
<proteinExistence type="evidence at transcript level"/>
<feature type="transmembrane region" description="Helical" evidence="11">
    <location>
        <begin position="64"/>
        <end position="89"/>
    </location>
</feature>
<evidence type="ECO:0000256" key="4">
    <source>
        <dbReference type="ARBA" id="ARBA00022692"/>
    </source>
</evidence>
<keyword evidence="3" id="KW-0813">Transport</keyword>
<comment type="similarity">
    <text evidence="2">Belongs to the ERD2 family.</text>
</comment>
<dbReference type="PANTHER" id="PTHR10585">
    <property type="entry name" value="ER LUMEN PROTEIN RETAINING RECEPTOR"/>
    <property type="match status" value="1"/>
</dbReference>
<evidence type="ECO:0000256" key="3">
    <source>
        <dbReference type="ARBA" id="ARBA00022448"/>
    </source>
</evidence>
<feature type="transmembrane region" description="Helical" evidence="11">
    <location>
        <begin position="158"/>
        <end position="175"/>
    </location>
</feature>
<evidence type="ECO:0000256" key="10">
    <source>
        <dbReference type="ARBA" id="ARBA00023170"/>
    </source>
</evidence>
<dbReference type="PRINTS" id="PR00660">
    <property type="entry name" value="ERLUMENR"/>
</dbReference>
<evidence type="ECO:0000256" key="8">
    <source>
        <dbReference type="ARBA" id="ARBA00022989"/>
    </source>
</evidence>
<evidence type="ECO:0000256" key="1">
    <source>
        <dbReference type="ARBA" id="ARBA00004477"/>
    </source>
</evidence>
<dbReference type="GO" id="GO:0005789">
    <property type="term" value="C:endoplasmic reticulum membrane"/>
    <property type="evidence" value="ECO:0007669"/>
    <property type="project" value="UniProtKB-SubCell"/>
</dbReference>
<comment type="subcellular location">
    <subcellularLocation>
        <location evidence="1">Endoplasmic reticulum membrane</location>
        <topology evidence="1">Multi-pass membrane protein</topology>
    </subcellularLocation>
</comment>
<evidence type="ECO:0000256" key="2">
    <source>
        <dbReference type="ARBA" id="ARBA00010120"/>
    </source>
</evidence>
<dbReference type="VEuPathDB" id="VectorBase:AALFPA_046853"/>
<dbReference type="AlphaFoldDB" id="A0A023EMB5"/>
<evidence type="ECO:0000256" key="6">
    <source>
        <dbReference type="ARBA" id="ARBA00022892"/>
    </source>
</evidence>
<evidence type="ECO:0000256" key="9">
    <source>
        <dbReference type="ARBA" id="ARBA00023136"/>
    </source>
</evidence>
<protein>
    <submittedName>
        <fullName evidence="12">Putative er lumen protein retaining receptor</fullName>
    </submittedName>
</protein>
<name>A0A023EMB5_AEDAL</name>
<dbReference type="InterPro" id="IPR000133">
    <property type="entry name" value="ER_ret_rcpt"/>
</dbReference>
<dbReference type="GO" id="GO:0046923">
    <property type="term" value="F:ER retention sequence binding"/>
    <property type="evidence" value="ECO:0007669"/>
    <property type="project" value="InterPro"/>
</dbReference>
<dbReference type="GO" id="GO:0006621">
    <property type="term" value="P:protein retention in ER lumen"/>
    <property type="evidence" value="ECO:0007669"/>
    <property type="project" value="InterPro"/>
</dbReference>
<reference evidence="12" key="1">
    <citation type="journal article" date="2014" name="PLoS Negl. Trop. Dis.">
        <title>Identification and characterization of seminal fluid proteins in the Asian tiger mosquito, Aedes albopictus.</title>
        <authorList>
            <person name="Boes K.E."/>
            <person name="Ribeiro J.M."/>
            <person name="Wong A."/>
            <person name="Harrington L.C."/>
            <person name="Wolfner M.F."/>
            <person name="Sirot L.K."/>
        </authorList>
    </citation>
    <scope>NUCLEOTIDE SEQUENCE</scope>
    <source>
        <tissue evidence="12">Reproductive organs</tissue>
    </source>
</reference>
<keyword evidence="5" id="KW-0256">Endoplasmic reticulum</keyword>
<accession>A0A023EMB5</accession>
<evidence type="ECO:0000256" key="7">
    <source>
        <dbReference type="ARBA" id="ARBA00022927"/>
    </source>
</evidence>
<dbReference type="VEuPathDB" id="VectorBase:AALC636_006940"/>
<organism evidence="12">
    <name type="scientific">Aedes albopictus</name>
    <name type="common">Asian tiger mosquito</name>
    <name type="synonym">Stegomyia albopicta</name>
    <dbReference type="NCBI Taxonomy" id="7160"/>
    <lineage>
        <taxon>Eukaryota</taxon>
        <taxon>Metazoa</taxon>
        <taxon>Ecdysozoa</taxon>
        <taxon>Arthropoda</taxon>
        <taxon>Hexapoda</taxon>
        <taxon>Insecta</taxon>
        <taxon>Pterygota</taxon>
        <taxon>Neoptera</taxon>
        <taxon>Endopterygota</taxon>
        <taxon>Diptera</taxon>
        <taxon>Nematocera</taxon>
        <taxon>Culicoidea</taxon>
        <taxon>Culicidae</taxon>
        <taxon>Culicinae</taxon>
        <taxon>Aedini</taxon>
        <taxon>Aedes</taxon>
        <taxon>Stegomyia</taxon>
    </lineage>
</organism>
<keyword evidence="4 11" id="KW-0812">Transmembrane</keyword>
<keyword evidence="8 11" id="KW-1133">Transmembrane helix</keyword>
<evidence type="ECO:0000256" key="11">
    <source>
        <dbReference type="SAM" id="Phobius"/>
    </source>
</evidence>
<keyword evidence="6" id="KW-0931">ER-Golgi transport</keyword>
<dbReference type="GO" id="GO:0015031">
    <property type="term" value="P:protein transport"/>
    <property type="evidence" value="ECO:0007669"/>
    <property type="project" value="UniProtKB-KW"/>
</dbReference>
<feature type="transmembrane region" description="Helical" evidence="11">
    <location>
        <begin position="181"/>
        <end position="207"/>
    </location>
</feature>
<sequence length="221" mass="25953">MSFNIFRDLGDFLHSFAIILLMVKLLRTKSCANISGKTQILHAIVFMMRYLDVFDPHTSFSCCYYYIITMKIAYVLLTLLTVYMIYGPYKKTYDRENDTMYNEFLVVPCIVLATYQSSACFPMEILWTFSIFLEAVAIIPQLDLLYKIDYVDNYTVGYLVPLGLYRAFYMLNWVYRYYYEGFYNAASVVAGLVMAVLFALVFVRLYLLKRRGRRSMITVVM</sequence>
<evidence type="ECO:0000313" key="12">
    <source>
        <dbReference type="EMBL" id="JAC09449.1"/>
    </source>
</evidence>
<keyword evidence="10 12" id="KW-0675">Receptor</keyword>